<comment type="caution">
    <text evidence="2">The sequence shown here is derived from an EMBL/GenBank/DDBJ whole genome shotgun (WGS) entry which is preliminary data.</text>
</comment>
<proteinExistence type="predicted"/>
<dbReference type="AlphaFoldDB" id="A0A934M4C4"/>
<keyword evidence="3" id="KW-1185">Reference proteome</keyword>
<name>A0A934M4C4_9RHOB</name>
<keyword evidence="1" id="KW-0732">Signal</keyword>
<sequence>MKLFQTPILTAIGLTLCVGQAALAQTDTTPVGAVDATIDGMSYSGETLDVASEGTSTAELRSFGPMTSISIQAHDPKAENIMHNVLGIEVSLMGSETPVSIMDASVSWWPEGMRSPFYLSEDSGTAPEIVFDTLSLENENPAARGSFSAVVCRKEGMFSDSDLNDCLVVDGRFDTALRKAD</sequence>
<evidence type="ECO:0000256" key="1">
    <source>
        <dbReference type="SAM" id="SignalP"/>
    </source>
</evidence>
<protein>
    <submittedName>
        <fullName evidence="2">Uncharacterized protein</fullName>
    </submittedName>
</protein>
<organism evidence="2 3">
    <name type="scientific">Pontibaca salina</name>
    <dbReference type="NCBI Taxonomy" id="2795731"/>
    <lineage>
        <taxon>Bacteria</taxon>
        <taxon>Pseudomonadati</taxon>
        <taxon>Pseudomonadota</taxon>
        <taxon>Alphaproteobacteria</taxon>
        <taxon>Rhodobacterales</taxon>
        <taxon>Roseobacteraceae</taxon>
        <taxon>Pontibaca</taxon>
    </lineage>
</organism>
<accession>A0A934M4C4</accession>
<evidence type="ECO:0000313" key="3">
    <source>
        <dbReference type="Proteomes" id="UP000613255"/>
    </source>
</evidence>
<feature type="signal peptide" evidence="1">
    <location>
        <begin position="1"/>
        <end position="24"/>
    </location>
</feature>
<feature type="chain" id="PRO_5037005384" evidence="1">
    <location>
        <begin position="25"/>
        <end position="181"/>
    </location>
</feature>
<gene>
    <name evidence="2" type="ORF">JAO82_12830</name>
</gene>
<evidence type="ECO:0000313" key="2">
    <source>
        <dbReference type="EMBL" id="MBI6630764.1"/>
    </source>
</evidence>
<dbReference type="RefSeq" id="WP_198686786.1">
    <property type="nucleotide sequence ID" value="NZ_JAEIJD010000013.1"/>
</dbReference>
<dbReference type="EMBL" id="JAEIJD010000013">
    <property type="protein sequence ID" value="MBI6630764.1"/>
    <property type="molecule type" value="Genomic_DNA"/>
</dbReference>
<reference evidence="2" key="1">
    <citation type="submission" date="2020-12" db="EMBL/GenBank/DDBJ databases">
        <title>Pontibaca salina gen. nov., sp. nov., isolated from marine sediment.</title>
        <authorList>
            <person name="Bo J."/>
            <person name="Wang S."/>
            <person name="Song X."/>
            <person name="Du Z."/>
        </authorList>
    </citation>
    <scope>NUCLEOTIDE SEQUENCE</scope>
    <source>
        <strain evidence="2">S1109L</strain>
    </source>
</reference>
<dbReference type="Proteomes" id="UP000613255">
    <property type="component" value="Unassembled WGS sequence"/>
</dbReference>